<gene>
    <name evidence="1" type="ORF">SAMN04487772_12611</name>
</gene>
<dbReference type="Proteomes" id="UP000199800">
    <property type="component" value="Unassembled WGS sequence"/>
</dbReference>
<dbReference type="OrthoDB" id="1986192at2"/>
<evidence type="ECO:0000313" key="1">
    <source>
        <dbReference type="EMBL" id="SET50165.1"/>
    </source>
</evidence>
<keyword evidence="2" id="KW-1185">Reference proteome</keyword>
<evidence type="ECO:0000313" key="2">
    <source>
        <dbReference type="Proteomes" id="UP000199800"/>
    </source>
</evidence>
<accession>A0A1I0EYC9</accession>
<name>A0A1I0EYC9_9FIRM</name>
<sequence length="197" mass="22592">MAKDEFYRNFSNRASFNGQAIRADEELVPVVLSKEMAQTLKPAGLNYDNVETWTFRHGKKVPVVFIPNKKGNMESYMKIFNDDVERYLKHKDSILSDDLSLDEFLDNIDDEDGSGYDPTGTTENEDNAMFLMTISMLIDDLAEQDANMGKIMQLLIDGYQKNEILSKVELGKGKTQGYAFIEKTQKLAKELFDKKYR</sequence>
<dbReference type="AlphaFoldDB" id="A0A1I0EYC9"/>
<dbReference type="EMBL" id="FOHN01000026">
    <property type="protein sequence ID" value="SET50165.1"/>
    <property type="molecule type" value="Genomic_DNA"/>
</dbReference>
<dbReference type="RefSeq" id="WP_143066389.1">
    <property type="nucleotide sequence ID" value="NZ_FOHN01000026.1"/>
</dbReference>
<organism evidence="1 2">
    <name type="scientific">[Clostridium] polysaccharolyticum</name>
    <dbReference type="NCBI Taxonomy" id="29364"/>
    <lineage>
        <taxon>Bacteria</taxon>
        <taxon>Bacillati</taxon>
        <taxon>Bacillota</taxon>
        <taxon>Clostridia</taxon>
        <taxon>Lachnospirales</taxon>
        <taxon>Lachnospiraceae</taxon>
    </lineage>
</organism>
<reference evidence="1 2" key="1">
    <citation type="submission" date="2016-10" db="EMBL/GenBank/DDBJ databases">
        <authorList>
            <person name="de Groot N.N."/>
        </authorList>
    </citation>
    <scope>NUCLEOTIDE SEQUENCE [LARGE SCALE GENOMIC DNA]</scope>
    <source>
        <strain evidence="1 2">DSM 1801</strain>
    </source>
</reference>
<protein>
    <submittedName>
        <fullName evidence="1">Uncharacterized protein</fullName>
    </submittedName>
</protein>
<proteinExistence type="predicted"/>